<feature type="transmembrane region" description="Helical" evidence="1">
    <location>
        <begin position="86"/>
        <end position="106"/>
    </location>
</feature>
<evidence type="ECO:0000256" key="1">
    <source>
        <dbReference type="SAM" id="Phobius"/>
    </source>
</evidence>
<sequence length="120" mass="14015">MESAVFHRLKASLKSTHHNLENEAPRKASTFIKNEAYSQIEYDSQGEERCVYINPKRKGETGQMKKARRTLVRQCREVELKAKSRLWFALLLGLFALCLTILWGFLFKTLVIDAKIREDR</sequence>
<protein>
    <submittedName>
        <fullName evidence="3">Uncharacterized protein</fullName>
    </submittedName>
</protein>
<keyword evidence="2" id="KW-1185">Reference proteome</keyword>
<proteinExistence type="predicted"/>
<keyword evidence="1" id="KW-0472">Membrane</keyword>
<evidence type="ECO:0000313" key="3">
    <source>
        <dbReference type="WBParaSite" id="nRc.2.0.1.t26516-RA"/>
    </source>
</evidence>
<dbReference type="Proteomes" id="UP000887565">
    <property type="component" value="Unplaced"/>
</dbReference>
<keyword evidence="1" id="KW-1133">Transmembrane helix</keyword>
<dbReference type="WBParaSite" id="nRc.2.0.1.t26516-RA">
    <property type="protein sequence ID" value="nRc.2.0.1.t26516-RA"/>
    <property type="gene ID" value="nRc.2.0.1.g26516"/>
</dbReference>
<accession>A0A915JKE9</accession>
<dbReference type="AlphaFoldDB" id="A0A915JKE9"/>
<reference evidence="3" key="1">
    <citation type="submission" date="2022-11" db="UniProtKB">
        <authorList>
            <consortium name="WormBaseParasite"/>
        </authorList>
    </citation>
    <scope>IDENTIFICATION</scope>
</reference>
<evidence type="ECO:0000313" key="2">
    <source>
        <dbReference type="Proteomes" id="UP000887565"/>
    </source>
</evidence>
<name>A0A915JKE9_ROMCU</name>
<keyword evidence="1" id="KW-0812">Transmembrane</keyword>
<organism evidence="2 3">
    <name type="scientific">Romanomermis culicivorax</name>
    <name type="common">Nematode worm</name>
    <dbReference type="NCBI Taxonomy" id="13658"/>
    <lineage>
        <taxon>Eukaryota</taxon>
        <taxon>Metazoa</taxon>
        <taxon>Ecdysozoa</taxon>
        <taxon>Nematoda</taxon>
        <taxon>Enoplea</taxon>
        <taxon>Dorylaimia</taxon>
        <taxon>Mermithida</taxon>
        <taxon>Mermithoidea</taxon>
        <taxon>Mermithidae</taxon>
        <taxon>Romanomermis</taxon>
    </lineage>
</organism>